<dbReference type="Gene3D" id="4.10.240.10">
    <property type="entry name" value="Zn(2)-C6 fungal-type DNA-binding domain"/>
    <property type="match status" value="1"/>
</dbReference>
<dbReference type="PROSITE" id="PS00463">
    <property type="entry name" value="ZN2_CY6_FUNGAL_1"/>
    <property type="match status" value="1"/>
</dbReference>
<feature type="compositionally biased region" description="Basic and acidic residues" evidence="7">
    <location>
        <begin position="50"/>
        <end position="65"/>
    </location>
</feature>
<dbReference type="CDD" id="cd12148">
    <property type="entry name" value="fungal_TF_MHR"/>
    <property type="match status" value="1"/>
</dbReference>
<feature type="region of interest" description="Disordered" evidence="7">
    <location>
        <begin position="1"/>
        <end position="69"/>
    </location>
</feature>
<keyword evidence="6" id="KW-0175">Coiled coil</keyword>
<dbReference type="EMBL" id="KI669494">
    <property type="protein sequence ID" value="OCF36972.1"/>
    <property type="molecule type" value="Genomic_DNA"/>
</dbReference>
<keyword evidence="2" id="KW-0479">Metal-binding</keyword>
<keyword evidence="5" id="KW-0539">Nucleus</keyword>
<feature type="coiled-coil region" evidence="6">
    <location>
        <begin position="248"/>
        <end position="275"/>
    </location>
</feature>
<keyword evidence="10" id="KW-1185">Reference proteome</keyword>
<reference evidence="9 10" key="1">
    <citation type="submission" date="2013-07" db="EMBL/GenBank/DDBJ databases">
        <title>The Genome Sequence of Cryptococcus heveanensis BCC8398.</title>
        <authorList>
            <consortium name="The Broad Institute Genome Sequencing Platform"/>
            <person name="Cuomo C."/>
            <person name="Litvintseva A."/>
            <person name="Chen Y."/>
            <person name="Heitman J."/>
            <person name="Sun S."/>
            <person name="Springer D."/>
            <person name="Dromer F."/>
            <person name="Young S.K."/>
            <person name="Zeng Q."/>
            <person name="Gargeya S."/>
            <person name="Fitzgerald M."/>
            <person name="Abouelleil A."/>
            <person name="Alvarado L."/>
            <person name="Berlin A.M."/>
            <person name="Chapman S.B."/>
            <person name="Dewar J."/>
            <person name="Goldberg J."/>
            <person name="Griggs A."/>
            <person name="Gujja S."/>
            <person name="Hansen M."/>
            <person name="Howarth C."/>
            <person name="Imamovic A."/>
            <person name="Larimer J."/>
            <person name="McCowan C."/>
            <person name="Murphy C."/>
            <person name="Pearson M."/>
            <person name="Priest M."/>
            <person name="Roberts A."/>
            <person name="Saif S."/>
            <person name="Shea T."/>
            <person name="Sykes S."/>
            <person name="Wortman J."/>
            <person name="Nusbaum C."/>
            <person name="Birren B."/>
        </authorList>
    </citation>
    <scope>NUCLEOTIDE SEQUENCE [LARGE SCALE GENOMIC DNA]</scope>
    <source>
        <strain evidence="9 10">BCC8398</strain>
    </source>
</reference>
<feature type="region of interest" description="Disordered" evidence="7">
    <location>
        <begin position="288"/>
        <end position="348"/>
    </location>
</feature>
<evidence type="ECO:0000256" key="6">
    <source>
        <dbReference type="SAM" id="Coils"/>
    </source>
</evidence>
<dbReference type="InterPro" id="IPR050815">
    <property type="entry name" value="TF_fung"/>
</dbReference>
<evidence type="ECO:0000313" key="10">
    <source>
        <dbReference type="Proteomes" id="UP000092666"/>
    </source>
</evidence>
<keyword evidence="4" id="KW-0804">Transcription</keyword>
<protein>
    <recommendedName>
        <fullName evidence="8">Zn(2)-C6 fungal-type domain-containing protein</fullName>
    </recommendedName>
</protein>
<evidence type="ECO:0000256" key="2">
    <source>
        <dbReference type="ARBA" id="ARBA00022723"/>
    </source>
</evidence>
<dbReference type="PROSITE" id="PS50048">
    <property type="entry name" value="ZN2_CY6_FUNGAL_2"/>
    <property type="match status" value="1"/>
</dbReference>
<gene>
    <name evidence="9" type="ORF">I316_01570</name>
</gene>
<dbReference type="SUPFAM" id="SSF57701">
    <property type="entry name" value="Zn2/Cys6 DNA-binding domain"/>
    <property type="match status" value="1"/>
</dbReference>
<dbReference type="AlphaFoldDB" id="A0A1B9H124"/>
<evidence type="ECO:0000256" key="5">
    <source>
        <dbReference type="ARBA" id="ARBA00023242"/>
    </source>
</evidence>
<evidence type="ECO:0000256" key="4">
    <source>
        <dbReference type="ARBA" id="ARBA00023163"/>
    </source>
</evidence>
<dbReference type="InterPro" id="IPR036864">
    <property type="entry name" value="Zn2-C6_fun-type_DNA-bd_sf"/>
</dbReference>
<dbReference type="SMART" id="SM00066">
    <property type="entry name" value="GAL4"/>
    <property type="match status" value="1"/>
</dbReference>
<feature type="compositionally biased region" description="Polar residues" evidence="7">
    <location>
        <begin position="164"/>
        <end position="198"/>
    </location>
</feature>
<dbReference type="GO" id="GO:0005634">
    <property type="term" value="C:nucleus"/>
    <property type="evidence" value="ECO:0007669"/>
    <property type="project" value="UniProtKB-SubCell"/>
</dbReference>
<keyword evidence="3" id="KW-0805">Transcription regulation</keyword>
<feature type="region of interest" description="Disordered" evidence="7">
    <location>
        <begin position="164"/>
        <end position="204"/>
    </location>
</feature>
<organism evidence="9 10">
    <name type="scientific">Kwoniella heveanensis BCC8398</name>
    <dbReference type="NCBI Taxonomy" id="1296120"/>
    <lineage>
        <taxon>Eukaryota</taxon>
        <taxon>Fungi</taxon>
        <taxon>Dikarya</taxon>
        <taxon>Basidiomycota</taxon>
        <taxon>Agaricomycotina</taxon>
        <taxon>Tremellomycetes</taxon>
        <taxon>Tremellales</taxon>
        <taxon>Cryptococcaceae</taxon>
        <taxon>Kwoniella</taxon>
    </lineage>
</organism>
<evidence type="ECO:0000259" key="8">
    <source>
        <dbReference type="PROSITE" id="PS50048"/>
    </source>
</evidence>
<dbReference type="PANTHER" id="PTHR47338">
    <property type="entry name" value="ZN(II)2CYS6 TRANSCRIPTION FACTOR (EUROFUNG)-RELATED"/>
    <property type="match status" value="1"/>
</dbReference>
<sequence length="845" mass="91174">MPSRGYDPIYDNVLGPMDNRPTDPSDPGYMGPFGHLRGADGVGGRGGGGDGDHDDEHDGEDGREVGDEDTVSALKTLFGESAAAPDQNTNDHLHDHDHVHDLEHRHHRSTTYQEKEPQGRIDTAASTLVSHDTLVDASGRIDPENPPDVHQLSRALSPSLASVPANANAQNNDHGAASTDSSDTNATPERDSTASTSVPVKRKATSRANMLARGGACEFCKRRKLKCSAEVPTCANCLKIGKQCVYSQKKQRSRVRVLEDRLQELEKRLDQQNSAPHSQVNVSTLSPVGLLTPSADATPDPGTSSTGPLEHLPNPLGSIPPLDDGPTITSFNARIGPGSVPSTVGKDMDAEPDLMTLADAAAVDAVVGNGSNQPYAWEGMSPASVVKEIEKAVGGGKGVGEKIVSHLLQFYLGPTINPEMNMAISPGSLLSRLSNKVVRPIHPTLILSILPLLCHLSRSATLSSPAVAASLVPLARDCHAQAIASADSRLIDMIAATSLRAYWLVKQARLFEAWSEQASMTGLIHAAGLAKLGHVGERFVRGIKIPGRSERLARERVSRQVFKKGALVPAPESSTELGERIHLFWFAYLNERGFAFGWNIPSSLNDHEITTPWPKEEYDSAESLLDNRTVHDFLYTYPVDPATHDSVMCSQAKAMTLIYHAKRLFDLPHGAGTPERTARLKRVTEGYMSTLAPLSLDRYGESIIAYGERVQVWMTLHAALCVIHAKADVDAPAPIDGAGREHFDLSIASAGKILETVEMAQASGDVDLGLLIAKQANRISLSPSPRVGDEVRLLDLQNKKEGFSKALGILGTRFRFAFVGKQLLENTGYGAEYKFGEYERPDNVD</sequence>
<evidence type="ECO:0000256" key="1">
    <source>
        <dbReference type="ARBA" id="ARBA00004123"/>
    </source>
</evidence>
<dbReference type="OrthoDB" id="39175at2759"/>
<dbReference type="CDD" id="cd00067">
    <property type="entry name" value="GAL4"/>
    <property type="match status" value="1"/>
</dbReference>
<name>A0A1B9H124_9TREE</name>
<dbReference type="PANTHER" id="PTHR47338:SF29">
    <property type="entry name" value="ZN(2)-C6 FUNGAL-TYPE DOMAIN-CONTAINING PROTEIN"/>
    <property type="match status" value="1"/>
</dbReference>
<accession>A0A1B9H124</accession>
<feature type="compositionally biased region" description="Gly residues" evidence="7">
    <location>
        <begin position="40"/>
        <end position="49"/>
    </location>
</feature>
<dbReference type="InterPro" id="IPR001138">
    <property type="entry name" value="Zn2Cys6_DnaBD"/>
</dbReference>
<evidence type="ECO:0000256" key="7">
    <source>
        <dbReference type="SAM" id="MobiDB-lite"/>
    </source>
</evidence>
<feature type="region of interest" description="Disordered" evidence="7">
    <location>
        <begin position="100"/>
        <end position="120"/>
    </location>
</feature>
<feature type="domain" description="Zn(2)-C6 fungal-type" evidence="8">
    <location>
        <begin position="216"/>
        <end position="246"/>
    </location>
</feature>
<evidence type="ECO:0000256" key="3">
    <source>
        <dbReference type="ARBA" id="ARBA00023015"/>
    </source>
</evidence>
<dbReference type="GO" id="GO:0000981">
    <property type="term" value="F:DNA-binding transcription factor activity, RNA polymerase II-specific"/>
    <property type="evidence" value="ECO:0007669"/>
    <property type="project" value="InterPro"/>
</dbReference>
<reference evidence="10" key="2">
    <citation type="submission" date="2013-12" db="EMBL/GenBank/DDBJ databases">
        <title>Evolution of pathogenesis and genome organization in the Tremellales.</title>
        <authorList>
            <person name="Cuomo C."/>
            <person name="Litvintseva A."/>
            <person name="Heitman J."/>
            <person name="Chen Y."/>
            <person name="Sun S."/>
            <person name="Springer D."/>
            <person name="Dromer F."/>
            <person name="Young S."/>
            <person name="Zeng Q."/>
            <person name="Chapman S."/>
            <person name="Gujja S."/>
            <person name="Saif S."/>
            <person name="Birren B."/>
        </authorList>
    </citation>
    <scope>NUCLEOTIDE SEQUENCE [LARGE SCALE GENOMIC DNA]</scope>
    <source>
        <strain evidence="10">BCC8398</strain>
    </source>
</reference>
<dbReference type="GO" id="GO:0008270">
    <property type="term" value="F:zinc ion binding"/>
    <property type="evidence" value="ECO:0007669"/>
    <property type="project" value="InterPro"/>
</dbReference>
<comment type="subcellular location">
    <subcellularLocation>
        <location evidence="1">Nucleus</location>
    </subcellularLocation>
</comment>
<dbReference type="Pfam" id="PF00172">
    <property type="entry name" value="Zn_clus"/>
    <property type="match status" value="1"/>
</dbReference>
<evidence type="ECO:0000313" key="9">
    <source>
        <dbReference type="EMBL" id="OCF36972.1"/>
    </source>
</evidence>
<dbReference type="Proteomes" id="UP000092666">
    <property type="component" value="Unassembled WGS sequence"/>
</dbReference>
<proteinExistence type="predicted"/>